<dbReference type="Proteomes" id="UP000324222">
    <property type="component" value="Unassembled WGS sequence"/>
</dbReference>
<accession>A0A5B7IJ21</accession>
<dbReference type="AlphaFoldDB" id="A0A5B7IJ21"/>
<evidence type="ECO:0000256" key="1">
    <source>
        <dbReference type="SAM" id="MobiDB-lite"/>
    </source>
</evidence>
<evidence type="ECO:0000313" key="3">
    <source>
        <dbReference type="Proteomes" id="UP000324222"/>
    </source>
</evidence>
<name>A0A5B7IJ21_PORTR</name>
<reference evidence="2 3" key="1">
    <citation type="submission" date="2019-05" db="EMBL/GenBank/DDBJ databases">
        <title>Another draft genome of Portunus trituberculatus and its Hox gene families provides insights of decapod evolution.</title>
        <authorList>
            <person name="Jeong J.-H."/>
            <person name="Song I."/>
            <person name="Kim S."/>
            <person name="Choi T."/>
            <person name="Kim D."/>
            <person name="Ryu S."/>
            <person name="Kim W."/>
        </authorList>
    </citation>
    <scope>NUCLEOTIDE SEQUENCE [LARGE SCALE GENOMIC DNA]</scope>
    <source>
        <tissue evidence="2">Muscle</tissue>
    </source>
</reference>
<protein>
    <submittedName>
        <fullName evidence="2">Uncharacterized protein</fullName>
    </submittedName>
</protein>
<gene>
    <name evidence="2" type="ORF">E2C01_080229</name>
</gene>
<dbReference type="EMBL" id="VSRR010068504">
    <property type="protein sequence ID" value="MPC85451.1"/>
    <property type="molecule type" value="Genomic_DNA"/>
</dbReference>
<comment type="caution">
    <text evidence="2">The sequence shown here is derived from an EMBL/GenBank/DDBJ whole genome shotgun (WGS) entry which is preliminary data.</text>
</comment>
<feature type="compositionally biased region" description="Polar residues" evidence="1">
    <location>
        <begin position="47"/>
        <end position="59"/>
    </location>
</feature>
<proteinExistence type="predicted"/>
<organism evidence="2 3">
    <name type="scientific">Portunus trituberculatus</name>
    <name type="common">Swimming crab</name>
    <name type="synonym">Neptunus trituberculatus</name>
    <dbReference type="NCBI Taxonomy" id="210409"/>
    <lineage>
        <taxon>Eukaryota</taxon>
        <taxon>Metazoa</taxon>
        <taxon>Ecdysozoa</taxon>
        <taxon>Arthropoda</taxon>
        <taxon>Crustacea</taxon>
        <taxon>Multicrustacea</taxon>
        <taxon>Malacostraca</taxon>
        <taxon>Eumalacostraca</taxon>
        <taxon>Eucarida</taxon>
        <taxon>Decapoda</taxon>
        <taxon>Pleocyemata</taxon>
        <taxon>Brachyura</taxon>
        <taxon>Eubrachyura</taxon>
        <taxon>Portunoidea</taxon>
        <taxon>Portunidae</taxon>
        <taxon>Portuninae</taxon>
        <taxon>Portunus</taxon>
    </lineage>
</organism>
<sequence>MKMRKETRRGSEGAKSVHKVVVVVVVVLRAWYYRRRHSHNRDEAPQPDTNESTRSNTRK</sequence>
<evidence type="ECO:0000313" key="2">
    <source>
        <dbReference type="EMBL" id="MPC85451.1"/>
    </source>
</evidence>
<feature type="region of interest" description="Disordered" evidence="1">
    <location>
        <begin position="35"/>
        <end position="59"/>
    </location>
</feature>
<keyword evidence="3" id="KW-1185">Reference proteome</keyword>